<reference evidence="1" key="1">
    <citation type="submission" date="2019-08" db="EMBL/GenBank/DDBJ databases">
        <authorList>
            <person name="Kucharzyk K."/>
            <person name="Murdoch R.W."/>
            <person name="Higgins S."/>
            <person name="Loffler F."/>
        </authorList>
    </citation>
    <scope>NUCLEOTIDE SEQUENCE</scope>
</reference>
<dbReference type="AlphaFoldDB" id="A0A645CAS7"/>
<protein>
    <submittedName>
        <fullName evidence="1">Uncharacterized protein</fullName>
    </submittedName>
</protein>
<gene>
    <name evidence="1" type="ORF">SDC9_121026</name>
</gene>
<comment type="caution">
    <text evidence="1">The sequence shown here is derived from an EMBL/GenBank/DDBJ whole genome shotgun (WGS) entry which is preliminary data.</text>
</comment>
<name>A0A645CAS7_9ZZZZ</name>
<organism evidence="1">
    <name type="scientific">bioreactor metagenome</name>
    <dbReference type="NCBI Taxonomy" id="1076179"/>
    <lineage>
        <taxon>unclassified sequences</taxon>
        <taxon>metagenomes</taxon>
        <taxon>ecological metagenomes</taxon>
    </lineage>
</organism>
<sequence>MQELDPGLIESIYLIKRLHDSGMAEGLLKSYGNLEIDGDLYYEMAYEAIGSVFADTRNYYNEEKEFETWIFMDPMLDEFCRLCQEYERGRGVSEENNPFRKNLENSIRSGLSFGSYDYDFNWKLSPADRGRNRLLLFTGPEFAFESEVPCGLLEIRDSLDYCNKCLREELDGAGQIVVLSQPAEERKEAA</sequence>
<evidence type="ECO:0000313" key="1">
    <source>
        <dbReference type="EMBL" id="MPM74041.1"/>
    </source>
</evidence>
<accession>A0A645CAS7</accession>
<dbReference type="EMBL" id="VSSQ01025716">
    <property type="protein sequence ID" value="MPM74041.1"/>
    <property type="molecule type" value="Genomic_DNA"/>
</dbReference>
<proteinExistence type="predicted"/>